<dbReference type="AlphaFoldDB" id="A0A1G2JPZ3"/>
<feature type="transmembrane region" description="Helical" evidence="2">
    <location>
        <begin position="6"/>
        <end position="24"/>
    </location>
</feature>
<evidence type="ECO:0000313" key="3">
    <source>
        <dbReference type="EMBL" id="OGZ89189.1"/>
    </source>
</evidence>
<dbReference type="EMBL" id="MHPU01000010">
    <property type="protein sequence ID" value="OGZ89189.1"/>
    <property type="molecule type" value="Genomic_DNA"/>
</dbReference>
<evidence type="ECO:0000256" key="1">
    <source>
        <dbReference type="SAM" id="Coils"/>
    </source>
</evidence>
<proteinExistence type="predicted"/>
<comment type="caution">
    <text evidence="3">The sequence shown here is derived from an EMBL/GenBank/DDBJ whole genome shotgun (WGS) entry which is preliminary data.</text>
</comment>
<protein>
    <recommendedName>
        <fullName evidence="5">HNH domain-containing protein</fullName>
    </recommendedName>
</protein>
<dbReference type="Proteomes" id="UP000178935">
    <property type="component" value="Unassembled WGS sequence"/>
</dbReference>
<evidence type="ECO:0000313" key="4">
    <source>
        <dbReference type="Proteomes" id="UP000178935"/>
    </source>
</evidence>
<accession>A0A1G2JPZ3</accession>
<evidence type="ECO:0008006" key="5">
    <source>
        <dbReference type="Google" id="ProtNLM"/>
    </source>
</evidence>
<organism evidence="3 4">
    <name type="scientific">Candidatus Staskawiczbacteria bacterium RIFOXYD1_FULL_32_13</name>
    <dbReference type="NCBI Taxonomy" id="1802234"/>
    <lineage>
        <taxon>Bacteria</taxon>
        <taxon>Candidatus Staskawicziibacteriota</taxon>
    </lineage>
</organism>
<keyword evidence="1" id="KW-0175">Coiled coil</keyword>
<keyword evidence="2" id="KW-0472">Membrane</keyword>
<keyword evidence="2" id="KW-1133">Transmembrane helix</keyword>
<sequence length="195" mass="23333">MNNNSENNLITGIIAFFIAGYSLYCEMTQDEHFLFRIIIVIVGFIVGGYNLLIYWMDTADDRTDARERRQEEHKLELKEREEEELAKQEGIRQQREEAYFVRLELRKKIEEMPKYNNWREKVFEKYGRKCEICGGVNDIEIHHRTSFDKIIRRFDIKTKEQAFECDALWNIDNGSVLCHECHIKMESSKIRSSHN</sequence>
<feature type="coiled-coil region" evidence="1">
    <location>
        <begin position="68"/>
        <end position="98"/>
    </location>
</feature>
<evidence type="ECO:0000256" key="2">
    <source>
        <dbReference type="SAM" id="Phobius"/>
    </source>
</evidence>
<feature type="transmembrane region" description="Helical" evidence="2">
    <location>
        <begin position="33"/>
        <end position="56"/>
    </location>
</feature>
<reference evidence="3 4" key="1">
    <citation type="journal article" date="2016" name="Nat. Commun.">
        <title>Thousands of microbial genomes shed light on interconnected biogeochemical processes in an aquifer system.</title>
        <authorList>
            <person name="Anantharaman K."/>
            <person name="Brown C.T."/>
            <person name="Hug L.A."/>
            <person name="Sharon I."/>
            <person name="Castelle C.J."/>
            <person name="Probst A.J."/>
            <person name="Thomas B.C."/>
            <person name="Singh A."/>
            <person name="Wilkins M.J."/>
            <person name="Karaoz U."/>
            <person name="Brodie E.L."/>
            <person name="Williams K.H."/>
            <person name="Hubbard S.S."/>
            <person name="Banfield J.F."/>
        </authorList>
    </citation>
    <scope>NUCLEOTIDE SEQUENCE [LARGE SCALE GENOMIC DNA]</scope>
</reference>
<name>A0A1G2JPZ3_9BACT</name>
<gene>
    <name evidence="3" type="ORF">A2561_01215</name>
</gene>
<keyword evidence="2" id="KW-0812">Transmembrane</keyword>